<evidence type="ECO:0000256" key="9">
    <source>
        <dbReference type="ARBA" id="ARBA00032455"/>
    </source>
</evidence>
<dbReference type="InterPro" id="IPR032675">
    <property type="entry name" value="LRR_dom_sf"/>
</dbReference>
<organism evidence="13 14">
    <name type="scientific">Branchiostoma lanceolatum</name>
    <name type="common">Common lancelet</name>
    <name type="synonym">Amphioxus lanceolatum</name>
    <dbReference type="NCBI Taxonomy" id="7740"/>
    <lineage>
        <taxon>Eukaryota</taxon>
        <taxon>Metazoa</taxon>
        <taxon>Chordata</taxon>
        <taxon>Cephalochordata</taxon>
        <taxon>Leptocardii</taxon>
        <taxon>Amphioxiformes</taxon>
        <taxon>Branchiostomatidae</taxon>
        <taxon>Branchiostoma</taxon>
    </lineage>
</organism>
<dbReference type="Pfam" id="PF07714">
    <property type="entry name" value="PK_Tyr_Ser-Thr"/>
    <property type="match status" value="1"/>
</dbReference>
<evidence type="ECO:0000256" key="2">
    <source>
        <dbReference type="ARBA" id="ARBA00022614"/>
    </source>
</evidence>
<name>A0A8J9ZB34_BRALA</name>
<dbReference type="Gene3D" id="3.80.10.10">
    <property type="entry name" value="Ribonuclease Inhibitor"/>
    <property type="match status" value="3"/>
</dbReference>
<dbReference type="PANTHER" id="PTHR48051">
    <property type="match status" value="1"/>
</dbReference>
<dbReference type="InterPro" id="IPR055414">
    <property type="entry name" value="LRR_R13L4/SHOC2-like"/>
</dbReference>
<keyword evidence="1" id="KW-0808">Transferase</keyword>
<dbReference type="GO" id="GO:0043123">
    <property type="term" value="P:positive regulation of canonical NF-kappaB signal transduction"/>
    <property type="evidence" value="ECO:0007669"/>
    <property type="project" value="UniProtKB-ARBA"/>
</dbReference>
<dbReference type="InterPro" id="IPR050216">
    <property type="entry name" value="LRR_domain-containing"/>
</dbReference>
<dbReference type="Pfam" id="PF23598">
    <property type="entry name" value="LRR_14"/>
    <property type="match status" value="2"/>
</dbReference>
<keyword evidence="3" id="KW-0677">Repeat</keyword>
<feature type="binding site" evidence="10">
    <location>
        <position position="538"/>
    </location>
    <ligand>
        <name>ATP</name>
        <dbReference type="ChEBI" id="CHEBI:30616"/>
    </ligand>
</feature>
<dbReference type="Proteomes" id="UP000838412">
    <property type="component" value="Chromosome 18"/>
</dbReference>
<keyword evidence="2" id="KW-0433">Leucine-rich repeat</keyword>
<dbReference type="Gene3D" id="1.10.533.10">
    <property type="entry name" value="Death Domain, Fas"/>
    <property type="match status" value="1"/>
</dbReference>
<dbReference type="GO" id="GO:0009893">
    <property type="term" value="P:positive regulation of metabolic process"/>
    <property type="evidence" value="ECO:0007669"/>
    <property type="project" value="UniProtKB-ARBA"/>
</dbReference>
<dbReference type="PROSITE" id="PS00108">
    <property type="entry name" value="PROTEIN_KINASE_ST"/>
    <property type="match status" value="1"/>
</dbReference>
<evidence type="ECO:0000256" key="1">
    <source>
        <dbReference type="ARBA" id="ARBA00022527"/>
    </source>
</evidence>
<keyword evidence="14" id="KW-1185">Reference proteome</keyword>
<keyword evidence="1" id="KW-0418">Kinase</keyword>
<dbReference type="InterPro" id="IPR011009">
    <property type="entry name" value="Kinase-like_dom_sf"/>
</dbReference>
<evidence type="ECO:0000313" key="14">
    <source>
        <dbReference type="Proteomes" id="UP000838412"/>
    </source>
</evidence>
<dbReference type="PROSITE" id="PS50011">
    <property type="entry name" value="PROTEIN_KINASE_DOM"/>
    <property type="match status" value="1"/>
</dbReference>
<dbReference type="SUPFAM" id="SSF47986">
    <property type="entry name" value="DEATH domain"/>
    <property type="match status" value="1"/>
</dbReference>
<accession>A0A8J9ZB34</accession>
<dbReference type="InterPro" id="IPR000488">
    <property type="entry name" value="Death_dom"/>
</dbReference>
<dbReference type="AlphaFoldDB" id="A0A8J9ZB34"/>
<dbReference type="GO" id="GO:0031349">
    <property type="term" value="P:positive regulation of defense response"/>
    <property type="evidence" value="ECO:0007669"/>
    <property type="project" value="UniProtKB-ARBA"/>
</dbReference>
<dbReference type="PROSITE" id="PS50017">
    <property type="entry name" value="DEATH_DOMAIN"/>
    <property type="match status" value="1"/>
</dbReference>
<dbReference type="InterPro" id="IPR003591">
    <property type="entry name" value="Leu-rich_rpt_typical-subtyp"/>
</dbReference>
<dbReference type="SMART" id="SM00369">
    <property type="entry name" value="LRR_TYP"/>
    <property type="match status" value="12"/>
</dbReference>
<protein>
    <recommendedName>
        <fullName evidence="6">Leucine-rich repeat protein SHOC-2</fullName>
    </recommendedName>
    <alternativeName>
        <fullName evidence="9">Protein soc-2 homolog</fullName>
    </alternativeName>
    <alternativeName>
        <fullName evidence="7 8">protein Sur-8 homolog</fullName>
    </alternativeName>
</protein>
<dbReference type="CDD" id="cd01670">
    <property type="entry name" value="Death"/>
    <property type="match status" value="1"/>
</dbReference>
<keyword evidence="4 10" id="KW-0547">Nucleotide-binding</keyword>
<dbReference type="InterPro" id="IPR001611">
    <property type="entry name" value="Leu-rich_rpt"/>
</dbReference>
<evidence type="ECO:0000259" key="11">
    <source>
        <dbReference type="PROSITE" id="PS50011"/>
    </source>
</evidence>
<evidence type="ECO:0000256" key="3">
    <source>
        <dbReference type="ARBA" id="ARBA00022737"/>
    </source>
</evidence>
<dbReference type="SMART" id="SM00220">
    <property type="entry name" value="S_TKc"/>
    <property type="match status" value="1"/>
</dbReference>
<dbReference type="SUPFAM" id="SSF52058">
    <property type="entry name" value="L domain-like"/>
    <property type="match status" value="2"/>
</dbReference>
<evidence type="ECO:0000256" key="8">
    <source>
        <dbReference type="ARBA" id="ARBA00029998"/>
    </source>
</evidence>
<evidence type="ECO:0000256" key="5">
    <source>
        <dbReference type="ARBA" id="ARBA00022840"/>
    </source>
</evidence>
<keyword evidence="5 10" id="KW-0067">ATP-binding</keyword>
<evidence type="ECO:0000256" key="6">
    <source>
        <dbReference type="ARBA" id="ARBA00023907"/>
    </source>
</evidence>
<dbReference type="SUPFAM" id="SSF56112">
    <property type="entry name" value="Protein kinase-like (PK-like)"/>
    <property type="match status" value="1"/>
</dbReference>
<dbReference type="Pfam" id="PF13855">
    <property type="entry name" value="LRR_8"/>
    <property type="match status" value="1"/>
</dbReference>
<evidence type="ECO:0000259" key="12">
    <source>
        <dbReference type="PROSITE" id="PS50017"/>
    </source>
</evidence>
<dbReference type="PANTHER" id="PTHR48051:SF54">
    <property type="entry name" value="LEUCINE-RICH REPEAT-CONTAINING PROTEIN"/>
    <property type="match status" value="1"/>
</dbReference>
<dbReference type="GO" id="GO:0071345">
    <property type="term" value="P:cellular response to cytokine stimulus"/>
    <property type="evidence" value="ECO:0007669"/>
    <property type="project" value="UniProtKB-ARBA"/>
</dbReference>
<dbReference type="InterPro" id="IPR011029">
    <property type="entry name" value="DEATH-like_dom_sf"/>
</dbReference>
<dbReference type="InterPro" id="IPR008271">
    <property type="entry name" value="Ser/Thr_kinase_AS"/>
</dbReference>
<dbReference type="GO" id="GO:0004674">
    <property type="term" value="F:protein serine/threonine kinase activity"/>
    <property type="evidence" value="ECO:0007669"/>
    <property type="project" value="UniProtKB-KW"/>
</dbReference>
<feature type="domain" description="Death" evidence="12">
    <location>
        <begin position="352"/>
        <end position="408"/>
    </location>
</feature>
<dbReference type="EMBL" id="OV696703">
    <property type="protein sequence ID" value="CAH1250276.1"/>
    <property type="molecule type" value="Genomic_DNA"/>
</dbReference>
<dbReference type="SMART" id="SM00364">
    <property type="entry name" value="LRR_BAC"/>
    <property type="match status" value="8"/>
</dbReference>
<dbReference type="GO" id="GO:0045087">
    <property type="term" value="P:innate immune response"/>
    <property type="evidence" value="ECO:0007669"/>
    <property type="project" value="UniProtKB-ARBA"/>
</dbReference>
<dbReference type="InterPro" id="IPR017441">
    <property type="entry name" value="Protein_kinase_ATP_BS"/>
</dbReference>
<reference evidence="13" key="1">
    <citation type="submission" date="2022-01" db="EMBL/GenBank/DDBJ databases">
        <authorList>
            <person name="Braso-Vives M."/>
        </authorList>
    </citation>
    <scope>NUCLEOTIDE SEQUENCE</scope>
</reference>
<dbReference type="OrthoDB" id="676979at2759"/>
<dbReference type="Pfam" id="PF00531">
    <property type="entry name" value="Death"/>
    <property type="match status" value="1"/>
</dbReference>
<proteinExistence type="predicted"/>
<evidence type="ECO:0000313" key="13">
    <source>
        <dbReference type="EMBL" id="CAH1250276.1"/>
    </source>
</evidence>
<gene>
    <name evidence="13" type="primary">RIPK4</name>
    <name evidence="13" type="ORF">BLAG_LOCUS11098</name>
</gene>
<dbReference type="InterPro" id="IPR000719">
    <property type="entry name" value="Prot_kinase_dom"/>
</dbReference>
<dbReference type="PROSITE" id="PS00107">
    <property type="entry name" value="PROTEIN_KINASE_ATP"/>
    <property type="match status" value="1"/>
</dbReference>
<dbReference type="GO" id="GO:0007165">
    <property type="term" value="P:signal transduction"/>
    <property type="evidence" value="ECO:0007669"/>
    <property type="project" value="InterPro"/>
</dbReference>
<dbReference type="GO" id="GO:0005524">
    <property type="term" value="F:ATP binding"/>
    <property type="evidence" value="ECO:0007669"/>
    <property type="project" value="UniProtKB-UniRule"/>
</dbReference>
<dbReference type="InterPro" id="IPR001245">
    <property type="entry name" value="Ser-Thr/Tyr_kinase_cat_dom"/>
</dbReference>
<evidence type="ECO:0000256" key="10">
    <source>
        <dbReference type="PROSITE-ProRule" id="PRU10141"/>
    </source>
</evidence>
<evidence type="ECO:0000256" key="7">
    <source>
        <dbReference type="ARBA" id="ARBA00029588"/>
    </source>
</evidence>
<dbReference type="GO" id="GO:0005737">
    <property type="term" value="C:cytoplasm"/>
    <property type="evidence" value="ECO:0007669"/>
    <property type="project" value="TreeGrafter"/>
</dbReference>
<evidence type="ECO:0000256" key="4">
    <source>
        <dbReference type="ARBA" id="ARBA00022741"/>
    </source>
</evidence>
<dbReference type="Gene3D" id="1.10.510.10">
    <property type="entry name" value="Transferase(Phosphotransferase) domain 1"/>
    <property type="match status" value="1"/>
</dbReference>
<sequence length="1196" mass="134557">MTWILLPSNSLETCHLVAMATGINLQPKVVNGLLTLDLSNRGLTSIPPQVFHLVDLEKLVLSKNYLTSIPAEIGALKKLQVLVADNNSLSYVHQSIITLVNLGYLSFQRNQLAKLPNGLSNLRSLHGLFIRGNRFTAVPEEVCSLLNLQWLGVGDNPIRHLPDNIVQLTRLKILSITGCQFDEFPQQVLQLKSLEQLFMGSWAGEGRPAAVPENIARLKNLKVLTVDISGLESLPDGVEHLSALEDFRIHGNNFTTLPPQILKLRNIKKLNCSQNNISRLPTTLWRLTHLKEVDVSGNPLTYPPSDVCQKGTAAMLDFLKQEEQKQQKEKEDREIRASFARLSLSVTPPEVKRMARMLGLSKEEIQTIMHESPDEPGDQAYDMFLKWRETDRQKNTVDRLQVLLDELNTAETSRQRTNLQPWGHTVVQSLQQGASPLAVDTMGLEADILSQRNHLGTAKLQDKIGGDRLEDPGCEERVVGLPNINNVIYPLIDSVTSDDNLPIIDSGMLRGQDWIGQGGFASVCKSWHKEWRMNVAVKFISKLEMAASEQQLLYSEARKLKAASVSPYIIELYGVCLRPHFALVMSYMENGCLGSLLRHVDVPWALRWRMTYEISLAMNFLHCLDPQILHCDLKAANVLLDDDYHVKITDFGLSKWKSRSLVLTTVSPMGTTITHAPPEFLKDVNRLPDASFDVYSFGILIWEIMTRKQPFANVSHAEYIEMAVKMGQRPDLREVPTQPSDVTAMSKLMQDCWVERPHHRPSFKECSDWLRRGYERYKAYVRDAIASVEQRRAEVSPSTSSKLVEQDNTFTLKGQRKNHHNINTLLGQSLGFFGHLYCVTATTDMASKRSYTFKRKPTEGPVTLDLQGRKLSSIPDKVLKQKHIQCLILRDNKMKKISKKISKFEYLHTFDVSNNPDLKSIPKQIGSLPKLYNLHLENCGLDSLPDELYNLHTLGSLNLKGNKLSALSSEISKLQSLKHLFIDNNQFMEFPEEICTLANLEVLGCGQNLLTRLPDKLTVLNLKSLTISCCQFHKFPMQVLSLGSLERLYMGGWAGSSTHSPIPEGIAHLQNLRLLAVDHSELASLPEGIVYLRKLQELDLSMNLFTAVPREVLALPSLISLFMVGNQVTRLPVELGRLPVLDEVVVFENPLEYPPEDVCKEGSDAIIDFLRSEDATVPLEGEMGAQGHHLTPTTEL</sequence>
<feature type="domain" description="Protein kinase" evidence="11">
    <location>
        <begin position="509"/>
        <end position="770"/>
    </location>
</feature>
<keyword evidence="1" id="KW-0723">Serine/threonine-protein kinase</keyword>